<dbReference type="GO" id="GO:0008237">
    <property type="term" value="F:metallopeptidase activity"/>
    <property type="evidence" value="ECO:0007669"/>
    <property type="project" value="UniProtKB-KW"/>
</dbReference>
<feature type="domain" description="Peptidase M50" evidence="14">
    <location>
        <begin position="121"/>
        <end position="160"/>
    </location>
</feature>
<dbReference type="RefSeq" id="WP_134160362.1">
    <property type="nucleotide sequence ID" value="NZ_SORF01000011.1"/>
</dbReference>
<evidence type="ECO:0000313" key="16">
    <source>
        <dbReference type="Proteomes" id="UP000294581"/>
    </source>
</evidence>
<evidence type="ECO:0000256" key="9">
    <source>
        <dbReference type="ARBA" id="ARBA00022833"/>
    </source>
</evidence>
<evidence type="ECO:0000256" key="10">
    <source>
        <dbReference type="ARBA" id="ARBA00022989"/>
    </source>
</evidence>
<protein>
    <submittedName>
        <fullName evidence="15">Zn-dependent protease</fullName>
    </submittedName>
</protein>
<dbReference type="InterPro" id="IPR052348">
    <property type="entry name" value="Metallopeptidase_M50B"/>
</dbReference>
<evidence type="ECO:0000256" key="11">
    <source>
        <dbReference type="ARBA" id="ARBA00023049"/>
    </source>
</evidence>
<evidence type="ECO:0000256" key="3">
    <source>
        <dbReference type="ARBA" id="ARBA00007931"/>
    </source>
</evidence>
<evidence type="ECO:0000256" key="13">
    <source>
        <dbReference type="SAM" id="Phobius"/>
    </source>
</evidence>
<dbReference type="GO" id="GO:0046872">
    <property type="term" value="F:metal ion binding"/>
    <property type="evidence" value="ECO:0007669"/>
    <property type="project" value="UniProtKB-KW"/>
</dbReference>
<dbReference type="Proteomes" id="UP000294581">
    <property type="component" value="Unassembled WGS sequence"/>
</dbReference>
<dbReference type="PANTHER" id="PTHR35864">
    <property type="entry name" value="ZINC METALLOPROTEASE MJ0611-RELATED"/>
    <property type="match status" value="1"/>
</dbReference>
<name>A0A4R8LJ85_9BACL</name>
<feature type="transmembrane region" description="Helical" evidence="13">
    <location>
        <begin position="85"/>
        <end position="109"/>
    </location>
</feature>
<keyword evidence="8" id="KW-0378">Hydrolase</keyword>
<evidence type="ECO:0000256" key="8">
    <source>
        <dbReference type="ARBA" id="ARBA00022801"/>
    </source>
</evidence>
<keyword evidence="16" id="KW-1185">Reference proteome</keyword>
<dbReference type="GO" id="GO:0005886">
    <property type="term" value="C:plasma membrane"/>
    <property type="evidence" value="ECO:0007669"/>
    <property type="project" value="UniProtKB-SubCell"/>
</dbReference>
<sequence>MFAQWSSPTWILRVLLVLASLVVHEFAHALAADLQGDQTARQEGRLTLNPLVHLEWTGVIAMLIAPIGWARPVPIRPGQFRHRRLGVIVTAAAGPCSNLVIAAASFGVLRAMQPYTYGLLGTVLGILFEINLALFVLNIIPIPPLDGSRILYELLPYRQAAAYSRLEPYGPWILLFVFLVPSLNAAFSDLVYLLMSWFYGT</sequence>
<dbReference type="InterPro" id="IPR008915">
    <property type="entry name" value="Peptidase_M50"/>
</dbReference>
<comment type="similarity">
    <text evidence="3">Belongs to the peptidase M50B family.</text>
</comment>
<evidence type="ECO:0000256" key="5">
    <source>
        <dbReference type="ARBA" id="ARBA00022670"/>
    </source>
</evidence>
<dbReference type="Pfam" id="PF02163">
    <property type="entry name" value="Peptidase_M50"/>
    <property type="match status" value="1"/>
</dbReference>
<comment type="cofactor">
    <cofactor evidence="1">
        <name>Zn(2+)</name>
        <dbReference type="ChEBI" id="CHEBI:29105"/>
    </cofactor>
</comment>
<evidence type="ECO:0000256" key="1">
    <source>
        <dbReference type="ARBA" id="ARBA00001947"/>
    </source>
</evidence>
<organism evidence="15 16">
    <name type="scientific">Alicyclobacillus sacchari</name>
    <dbReference type="NCBI Taxonomy" id="392010"/>
    <lineage>
        <taxon>Bacteria</taxon>
        <taxon>Bacillati</taxon>
        <taxon>Bacillota</taxon>
        <taxon>Bacilli</taxon>
        <taxon>Bacillales</taxon>
        <taxon>Alicyclobacillaceae</taxon>
        <taxon>Alicyclobacillus</taxon>
    </lineage>
</organism>
<feature type="transmembrane region" description="Helical" evidence="13">
    <location>
        <begin position="115"/>
        <end position="140"/>
    </location>
</feature>
<comment type="subcellular location">
    <subcellularLocation>
        <location evidence="2">Cell membrane</location>
        <topology evidence="2">Multi-pass membrane protein</topology>
    </subcellularLocation>
</comment>
<keyword evidence="12 13" id="KW-0472">Membrane</keyword>
<keyword evidence="4" id="KW-1003">Cell membrane</keyword>
<dbReference type="CDD" id="cd06158">
    <property type="entry name" value="S2P-M50_like_1"/>
    <property type="match status" value="1"/>
</dbReference>
<evidence type="ECO:0000256" key="4">
    <source>
        <dbReference type="ARBA" id="ARBA00022475"/>
    </source>
</evidence>
<evidence type="ECO:0000313" key="15">
    <source>
        <dbReference type="EMBL" id="TDY43448.1"/>
    </source>
</evidence>
<evidence type="ECO:0000256" key="2">
    <source>
        <dbReference type="ARBA" id="ARBA00004651"/>
    </source>
</evidence>
<proteinExistence type="inferred from homology"/>
<keyword evidence="7" id="KW-0479">Metal-binding</keyword>
<dbReference type="EMBL" id="SORF01000011">
    <property type="protein sequence ID" value="TDY43448.1"/>
    <property type="molecule type" value="Genomic_DNA"/>
</dbReference>
<feature type="transmembrane region" description="Helical" evidence="13">
    <location>
        <begin position="172"/>
        <end position="199"/>
    </location>
</feature>
<dbReference type="AlphaFoldDB" id="A0A4R8LJ85"/>
<keyword evidence="6 13" id="KW-0812">Transmembrane</keyword>
<accession>A0A4R8LJ85</accession>
<feature type="transmembrane region" description="Helical" evidence="13">
    <location>
        <begin position="55"/>
        <end position="73"/>
    </location>
</feature>
<evidence type="ECO:0000256" key="7">
    <source>
        <dbReference type="ARBA" id="ARBA00022723"/>
    </source>
</evidence>
<keyword evidence="9" id="KW-0862">Zinc</keyword>
<keyword evidence="10 13" id="KW-1133">Transmembrane helix</keyword>
<dbReference type="PANTHER" id="PTHR35864:SF1">
    <property type="entry name" value="ZINC METALLOPROTEASE YWHC-RELATED"/>
    <property type="match status" value="1"/>
</dbReference>
<comment type="caution">
    <text evidence="15">The sequence shown here is derived from an EMBL/GenBank/DDBJ whole genome shotgun (WGS) entry which is preliminary data.</text>
</comment>
<keyword evidence="5 15" id="KW-0645">Protease</keyword>
<evidence type="ECO:0000256" key="6">
    <source>
        <dbReference type="ARBA" id="ARBA00022692"/>
    </source>
</evidence>
<evidence type="ECO:0000259" key="14">
    <source>
        <dbReference type="Pfam" id="PF02163"/>
    </source>
</evidence>
<dbReference type="OrthoDB" id="9800627at2"/>
<gene>
    <name evidence="15" type="ORF">C7445_11196</name>
</gene>
<dbReference type="GO" id="GO:0006508">
    <property type="term" value="P:proteolysis"/>
    <property type="evidence" value="ECO:0007669"/>
    <property type="project" value="UniProtKB-KW"/>
</dbReference>
<dbReference type="InterPro" id="IPR044537">
    <property type="entry name" value="Rip2-like"/>
</dbReference>
<reference evidence="15 16" key="1">
    <citation type="submission" date="2019-03" db="EMBL/GenBank/DDBJ databases">
        <title>Genomic Encyclopedia of Type Strains, Phase IV (KMG-IV): sequencing the most valuable type-strain genomes for metagenomic binning, comparative biology and taxonomic classification.</title>
        <authorList>
            <person name="Goeker M."/>
        </authorList>
    </citation>
    <scope>NUCLEOTIDE SEQUENCE [LARGE SCALE GENOMIC DNA]</scope>
    <source>
        <strain evidence="15 16">DSM 17974</strain>
    </source>
</reference>
<evidence type="ECO:0000256" key="12">
    <source>
        <dbReference type="ARBA" id="ARBA00023136"/>
    </source>
</evidence>
<keyword evidence="11" id="KW-0482">Metalloprotease</keyword>